<protein>
    <submittedName>
        <fullName evidence="3">Frequency clock protein</fullName>
    </submittedName>
</protein>
<dbReference type="Proteomes" id="UP000007129">
    <property type="component" value="Unassembled WGS sequence"/>
</dbReference>
<evidence type="ECO:0000256" key="1">
    <source>
        <dbReference type="SAM" id="Coils"/>
    </source>
</evidence>
<dbReference type="GO" id="GO:0005634">
    <property type="term" value="C:nucleus"/>
    <property type="evidence" value="ECO:0007669"/>
    <property type="project" value="InterPro"/>
</dbReference>
<organism evidence="3 4">
    <name type="scientific">Macrophomina phaseolina (strain MS6)</name>
    <name type="common">Charcoal rot fungus</name>
    <dbReference type="NCBI Taxonomy" id="1126212"/>
    <lineage>
        <taxon>Eukaryota</taxon>
        <taxon>Fungi</taxon>
        <taxon>Dikarya</taxon>
        <taxon>Ascomycota</taxon>
        <taxon>Pezizomycotina</taxon>
        <taxon>Dothideomycetes</taxon>
        <taxon>Dothideomycetes incertae sedis</taxon>
        <taxon>Botryosphaeriales</taxon>
        <taxon>Botryosphaeriaceae</taxon>
        <taxon>Macrophomina</taxon>
    </lineage>
</organism>
<feature type="region of interest" description="Disordered" evidence="2">
    <location>
        <begin position="212"/>
        <end position="300"/>
    </location>
</feature>
<evidence type="ECO:0000313" key="3">
    <source>
        <dbReference type="EMBL" id="EKG17747.1"/>
    </source>
</evidence>
<dbReference type="eggNOG" id="ENOG502RXI4">
    <property type="taxonomic scope" value="Eukaryota"/>
</dbReference>
<sequence>MSEHHQTRPSQSAHPRRPPAHKSVSLLHSPGKRKHGDDNPEYHLSRNSSNVPSSERANPPSPGSSKPGTKKESSGEVSDAGKWFETSNNNISQHSASFVDNDPPFFFRNSSSSTSPDMQNPLQMQIQAHTSIPHRPALMNLRTDGSSTEDFRSVIDDLTIENKKLKKKLKKYEKIHDAHLQDEKLFEVRVHRLPAHKKRELEETLRKFAMELDDGSGNEPVATLDRPSLHPQRTLSSYTSTQFGDSAYHSMSASGQNSNAASGGNGNGNGNGQPYDKSDQKNTTSNYRRQQDSIQSYLKDIPRGLMPKTIAMTETAKKKLVVRRMEQLFAGKGAGAQHQQPMQQQEVAQSAAQADRAAKEEITGHKAEREGLREARIMDDKNEHRMAAPRDAVESDRNAKKAGDRVSDRDFADSPSGSNSPNQRPTRPLDLDPQRAQVPTENLKYIRHLGFSPPDPDTPPVDGHGWIYLNLLVNMAQLHTINVTIDFVKKALQEYSSKLEISHDGRKVRWRGGQDTSLNSSDSSPEHELEQLKSNMKALGRKRQKLGPSSTNTSSEATGQSSEQQRSNPLAYTPLFYHKASTDEFDSEAPNSEEEASPFPAQATGNTSSGFASSGMRTSSSKRKRDDGPIIFYNKARFCTDLSGDPNAQTPRGHANYDHYTDTPLGATPEKERKNALLADDERRGPLTRAALQDMDIDMEPLSASDVELEFPGNLSSLEEGMVSSNANFDFEVSGIGGVVPEDNFSIDVECRNVRSDSGPAHKYASHAPRAINYPSKIMSALQVRDDEDQMDKGQVKRYRTPIYNGEYIKAQQRRLPPSILPPPSLLPFDSSSGGADTDMSDVSEMDDEFEESDEPPKAAPRLVEMDSPEDSNSGEESEEGDSEEEDSEEEESEDGSVDFLAQARELDPDAIRACEREYDANMAERLAEEIPAGSSAATAGGGSGFNSPNSTKLDDDEPAMDSRPSSQGSHTLHRAASMKRSRTSDSMIMNGEPSRNE</sequence>
<evidence type="ECO:0000256" key="2">
    <source>
        <dbReference type="SAM" id="MobiDB-lite"/>
    </source>
</evidence>
<feature type="compositionally biased region" description="Polar residues" evidence="2">
    <location>
        <begin position="415"/>
        <end position="425"/>
    </location>
</feature>
<gene>
    <name evidence="3" type="ORF">MPH_05001</name>
</gene>
<feature type="region of interest" description="Disordered" evidence="2">
    <location>
        <begin position="643"/>
        <end position="669"/>
    </location>
</feature>
<comment type="caution">
    <text evidence="3">The sequence shown here is derived from an EMBL/GenBank/DDBJ whole genome shotgun (WGS) entry which is preliminary data.</text>
</comment>
<feature type="compositionally biased region" description="Polar residues" evidence="2">
    <location>
        <begin position="603"/>
        <end position="619"/>
    </location>
</feature>
<feature type="compositionally biased region" description="Basic residues" evidence="2">
    <location>
        <begin position="972"/>
        <end position="982"/>
    </location>
</feature>
<dbReference type="InParanoid" id="K2RYF1"/>
<feature type="region of interest" description="Disordered" evidence="2">
    <location>
        <begin position="583"/>
        <end position="627"/>
    </location>
</feature>
<feature type="region of interest" description="Disordered" evidence="2">
    <location>
        <begin position="510"/>
        <end position="569"/>
    </location>
</feature>
<feature type="compositionally biased region" description="Low complexity" evidence="2">
    <location>
        <begin position="252"/>
        <end position="262"/>
    </location>
</feature>
<feature type="compositionally biased region" description="Low complexity" evidence="2">
    <location>
        <begin position="335"/>
        <end position="355"/>
    </location>
</feature>
<dbReference type="GO" id="GO:0006355">
    <property type="term" value="P:regulation of DNA-templated transcription"/>
    <property type="evidence" value="ECO:0007669"/>
    <property type="project" value="InterPro"/>
</dbReference>
<dbReference type="GO" id="GO:0007623">
    <property type="term" value="P:circadian rhythm"/>
    <property type="evidence" value="ECO:0007669"/>
    <property type="project" value="InterPro"/>
</dbReference>
<dbReference type="GO" id="GO:0005737">
    <property type="term" value="C:cytoplasm"/>
    <property type="evidence" value="ECO:0007669"/>
    <property type="project" value="InterPro"/>
</dbReference>
<dbReference type="VEuPathDB" id="FungiDB:MPH_05001"/>
<feature type="region of interest" description="Disordered" evidence="2">
    <location>
        <begin position="809"/>
        <end position="913"/>
    </location>
</feature>
<feature type="compositionally biased region" description="Acidic residues" evidence="2">
    <location>
        <begin position="583"/>
        <end position="596"/>
    </location>
</feature>
<dbReference type="OrthoDB" id="2536795at2759"/>
<feature type="compositionally biased region" description="Basic and acidic residues" evidence="2">
    <location>
        <begin position="356"/>
        <end position="412"/>
    </location>
</feature>
<name>K2RYF1_MACPH</name>
<feature type="compositionally biased region" description="Polar residues" evidence="2">
    <location>
        <begin position="45"/>
        <end position="56"/>
    </location>
</feature>
<feature type="region of interest" description="Disordered" evidence="2">
    <location>
        <begin position="1"/>
        <end position="119"/>
    </location>
</feature>
<feature type="compositionally biased region" description="Polar residues" evidence="2">
    <location>
        <begin position="514"/>
        <end position="523"/>
    </location>
</feature>
<feature type="compositionally biased region" description="Basic and acidic residues" evidence="2">
    <location>
        <begin position="35"/>
        <end position="44"/>
    </location>
</feature>
<dbReference type="HOGENOM" id="CLU_007103_1_0_1"/>
<feature type="coiled-coil region" evidence="1">
    <location>
        <begin position="155"/>
        <end position="182"/>
    </location>
</feature>
<dbReference type="STRING" id="1126212.K2RYF1"/>
<evidence type="ECO:0000313" key="4">
    <source>
        <dbReference type="Proteomes" id="UP000007129"/>
    </source>
</evidence>
<feature type="region of interest" description="Disordered" evidence="2">
    <location>
        <begin position="332"/>
        <end position="435"/>
    </location>
</feature>
<feature type="compositionally biased region" description="Polar residues" evidence="2">
    <location>
        <begin position="281"/>
        <end position="296"/>
    </location>
</feature>
<feature type="compositionally biased region" description="Polar residues" evidence="2">
    <location>
        <begin position="85"/>
        <end position="98"/>
    </location>
</feature>
<dbReference type="AlphaFoldDB" id="K2RYF1"/>
<reference evidence="3 4" key="1">
    <citation type="journal article" date="2012" name="BMC Genomics">
        <title>Tools to kill: Genome of one of the most destructive plant pathogenic fungi Macrophomina phaseolina.</title>
        <authorList>
            <person name="Islam M.S."/>
            <person name="Haque M.S."/>
            <person name="Islam M.M."/>
            <person name="Emdad E.M."/>
            <person name="Halim A."/>
            <person name="Hossen Q.M.M."/>
            <person name="Hossain M.Z."/>
            <person name="Ahmed B."/>
            <person name="Rahim S."/>
            <person name="Rahman M.S."/>
            <person name="Alam M.M."/>
            <person name="Hou S."/>
            <person name="Wan X."/>
            <person name="Saito J.A."/>
            <person name="Alam M."/>
        </authorList>
    </citation>
    <scope>NUCLEOTIDE SEQUENCE [LARGE SCALE GENOMIC DNA]</scope>
    <source>
        <strain evidence="3 4">MS6</strain>
    </source>
</reference>
<dbReference type="Pfam" id="PF09421">
    <property type="entry name" value="FRQ"/>
    <property type="match status" value="1"/>
</dbReference>
<dbReference type="InterPro" id="IPR018554">
    <property type="entry name" value="FRQ"/>
</dbReference>
<feature type="compositionally biased region" description="Acidic residues" evidence="2">
    <location>
        <begin position="867"/>
        <end position="897"/>
    </location>
</feature>
<proteinExistence type="predicted"/>
<feature type="compositionally biased region" description="Acidic residues" evidence="2">
    <location>
        <begin position="839"/>
        <end position="854"/>
    </location>
</feature>
<accession>K2RYF1</accession>
<keyword evidence="1" id="KW-0175">Coiled coil</keyword>
<dbReference type="EMBL" id="AHHD01000226">
    <property type="protein sequence ID" value="EKG17747.1"/>
    <property type="molecule type" value="Genomic_DNA"/>
</dbReference>
<feature type="compositionally biased region" description="Polar residues" evidence="2">
    <location>
        <begin position="547"/>
        <end position="569"/>
    </location>
</feature>
<feature type="compositionally biased region" description="Polar residues" evidence="2">
    <location>
        <begin position="108"/>
        <end position="119"/>
    </location>
</feature>
<feature type="region of interest" description="Disordered" evidence="2">
    <location>
        <begin position="926"/>
        <end position="998"/>
    </location>
</feature>
<feature type="compositionally biased region" description="Polar residues" evidence="2">
    <location>
        <begin position="231"/>
        <end position="244"/>
    </location>
</feature>